<keyword evidence="6" id="KW-0067">ATP-binding</keyword>
<evidence type="ECO:0000256" key="8">
    <source>
        <dbReference type="ARBA" id="ARBA00023264"/>
    </source>
</evidence>
<reference evidence="10" key="1">
    <citation type="submission" date="2021-03" db="EMBL/GenBank/DDBJ databases">
        <title>Leucobacter chromiisoli sp. nov., isolated from chromium-containing soil of chemical plant.</title>
        <authorList>
            <person name="Xu Z."/>
        </authorList>
    </citation>
    <scope>NUCLEOTIDE SEQUENCE</scope>
    <source>
        <strain evidence="10">A2</strain>
    </source>
</reference>
<evidence type="ECO:0000313" key="11">
    <source>
        <dbReference type="Proteomes" id="UP000664398"/>
    </source>
</evidence>
<keyword evidence="7" id="KW-0444">Lipid biosynthesis</keyword>
<organism evidence="10 11">
    <name type="scientific">Leucobacter ruminantium</name>
    <dbReference type="NCBI Taxonomy" id="1289170"/>
    <lineage>
        <taxon>Bacteria</taxon>
        <taxon>Bacillati</taxon>
        <taxon>Actinomycetota</taxon>
        <taxon>Actinomycetes</taxon>
        <taxon>Micrococcales</taxon>
        <taxon>Microbacteriaceae</taxon>
        <taxon>Leucobacter</taxon>
    </lineage>
</organism>
<dbReference type="PANTHER" id="PTHR12358:SF54">
    <property type="entry name" value="SPHINGOSINE KINASE RELATED PROTEIN"/>
    <property type="match status" value="1"/>
</dbReference>
<dbReference type="Proteomes" id="UP000664398">
    <property type="component" value="Unassembled WGS sequence"/>
</dbReference>
<sequence length="319" mass="32938">MGERIGIVWNPSKVEEAELRDALSVALAESPGHEEADCLWFETTVDDPGQGAAAEALEQGCDLVIAAGGDGTVRAVAERLGESGAAAAELGLVPLGTGNLLARNLGVPLGDARAAFALALAGTASPLDLGEVRSRTADGAEERRGFVVMVGFGIDAQMIVETDDELKAKAGWLAYVESLGRAASSTEVVEASLSLDGGDPSPVPAHTLLVANCGSIQGGITLLPDAAPDDGELDLLVLSADTAGAWFDTMKNMMWDNGLKRLVAGGGTAESSESTTHLRAREVRVELPEPLAFEIDGEDVGEVAAFEVRILPGALRVRG</sequence>
<dbReference type="GO" id="GO:0008654">
    <property type="term" value="P:phospholipid biosynthetic process"/>
    <property type="evidence" value="ECO:0007669"/>
    <property type="project" value="UniProtKB-KW"/>
</dbReference>
<comment type="cofactor">
    <cofactor evidence="1">
        <name>Mg(2+)</name>
        <dbReference type="ChEBI" id="CHEBI:18420"/>
    </cofactor>
</comment>
<dbReference type="Pfam" id="PF19279">
    <property type="entry name" value="YegS_C"/>
    <property type="match status" value="1"/>
</dbReference>
<dbReference type="InterPro" id="IPR045540">
    <property type="entry name" value="YegS/DAGK_C"/>
</dbReference>
<dbReference type="RefSeq" id="WP_208046224.1">
    <property type="nucleotide sequence ID" value="NZ_JAGDYL010000018.1"/>
</dbReference>
<keyword evidence="8" id="KW-1208">Phospholipid metabolism</keyword>
<dbReference type="InterPro" id="IPR050187">
    <property type="entry name" value="Lipid_Phosphate_FormReg"/>
</dbReference>
<dbReference type="PANTHER" id="PTHR12358">
    <property type="entry name" value="SPHINGOSINE KINASE"/>
    <property type="match status" value="1"/>
</dbReference>
<accession>A0A939M2D9</accession>
<dbReference type="GO" id="GO:0005524">
    <property type="term" value="F:ATP binding"/>
    <property type="evidence" value="ECO:0007669"/>
    <property type="project" value="UniProtKB-KW"/>
</dbReference>
<feature type="domain" description="DAGKc" evidence="9">
    <location>
        <begin position="53"/>
        <end position="136"/>
    </location>
</feature>
<protein>
    <submittedName>
        <fullName evidence="10">NAD(+)/NADH kinase</fullName>
    </submittedName>
</protein>
<dbReference type="PROSITE" id="PS50146">
    <property type="entry name" value="DAGK"/>
    <property type="match status" value="1"/>
</dbReference>
<keyword evidence="3" id="KW-0808">Transferase</keyword>
<dbReference type="Gene3D" id="2.60.200.40">
    <property type="match status" value="1"/>
</dbReference>
<evidence type="ECO:0000259" key="9">
    <source>
        <dbReference type="PROSITE" id="PS50146"/>
    </source>
</evidence>
<evidence type="ECO:0000256" key="6">
    <source>
        <dbReference type="ARBA" id="ARBA00022840"/>
    </source>
</evidence>
<keyword evidence="7" id="KW-0594">Phospholipid biosynthesis</keyword>
<dbReference type="AlphaFoldDB" id="A0A939M2D9"/>
<evidence type="ECO:0000256" key="2">
    <source>
        <dbReference type="ARBA" id="ARBA00005983"/>
    </source>
</evidence>
<dbReference type="InterPro" id="IPR017438">
    <property type="entry name" value="ATP-NAD_kinase_N"/>
</dbReference>
<evidence type="ECO:0000256" key="7">
    <source>
        <dbReference type="ARBA" id="ARBA00023209"/>
    </source>
</evidence>
<gene>
    <name evidence="10" type="ORF">J4H91_10565</name>
</gene>
<dbReference type="Pfam" id="PF00781">
    <property type="entry name" value="DAGK_cat"/>
    <property type="match status" value="1"/>
</dbReference>
<dbReference type="SMART" id="SM00046">
    <property type="entry name" value="DAGKc"/>
    <property type="match status" value="1"/>
</dbReference>
<evidence type="ECO:0000256" key="1">
    <source>
        <dbReference type="ARBA" id="ARBA00001946"/>
    </source>
</evidence>
<dbReference type="InterPro" id="IPR016064">
    <property type="entry name" value="NAD/diacylglycerol_kinase_sf"/>
</dbReference>
<dbReference type="SUPFAM" id="SSF111331">
    <property type="entry name" value="NAD kinase/diacylglycerol kinase-like"/>
    <property type="match status" value="1"/>
</dbReference>
<dbReference type="InterPro" id="IPR001206">
    <property type="entry name" value="Diacylglycerol_kinase_cat_dom"/>
</dbReference>
<name>A0A939M2D9_9MICO</name>
<keyword evidence="4" id="KW-0547">Nucleotide-binding</keyword>
<dbReference type="Gene3D" id="3.40.50.10330">
    <property type="entry name" value="Probable inorganic polyphosphate/atp-NAD kinase, domain 1"/>
    <property type="match status" value="1"/>
</dbReference>
<evidence type="ECO:0000256" key="3">
    <source>
        <dbReference type="ARBA" id="ARBA00022679"/>
    </source>
</evidence>
<evidence type="ECO:0000313" key="10">
    <source>
        <dbReference type="EMBL" id="MBO1805755.1"/>
    </source>
</evidence>
<evidence type="ECO:0000256" key="4">
    <source>
        <dbReference type="ARBA" id="ARBA00022741"/>
    </source>
</evidence>
<comment type="similarity">
    <text evidence="2">Belongs to the diacylglycerol/lipid kinase family.</text>
</comment>
<dbReference type="GO" id="GO:0016301">
    <property type="term" value="F:kinase activity"/>
    <property type="evidence" value="ECO:0007669"/>
    <property type="project" value="UniProtKB-KW"/>
</dbReference>
<proteinExistence type="inferred from homology"/>
<keyword evidence="7" id="KW-0443">Lipid metabolism</keyword>
<keyword evidence="11" id="KW-1185">Reference proteome</keyword>
<evidence type="ECO:0000256" key="5">
    <source>
        <dbReference type="ARBA" id="ARBA00022777"/>
    </source>
</evidence>
<comment type="caution">
    <text evidence="10">The sequence shown here is derived from an EMBL/GenBank/DDBJ whole genome shotgun (WGS) entry which is preliminary data.</text>
</comment>
<keyword evidence="5 10" id="KW-0418">Kinase</keyword>
<dbReference type="EMBL" id="JAGDYL010000018">
    <property type="protein sequence ID" value="MBO1805755.1"/>
    <property type="molecule type" value="Genomic_DNA"/>
</dbReference>